<gene>
    <name evidence="4" type="ORF">SELMODRAFT_151682</name>
</gene>
<keyword evidence="2" id="KW-0804">Transcription</keyword>
<dbReference type="AlphaFoldDB" id="D8S154"/>
<accession>D8S154</accession>
<evidence type="ECO:0000313" key="4">
    <source>
        <dbReference type="EMBL" id="EFJ21655.1"/>
    </source>
</evidence>
<comment type="similarity">
    <text evidence="1">Belongs to the mTERF family.</text>
</comment>
<dbReference type="HOGENOM" id="CLU_044150_0_0_1"/>
<dbReference type="GO" id="GO:0006353">
    <property type="term" value="P:DNA-templated transcription termination"/>
    <property type="evidence" value="ECO:0007669"/>
    <property type="project" value="UniProtKB-KW"/>
</dbReference>
<dbReference type="InterPro" id="IPR038538">
    <property type="entry name" value="MTERF_sf"/>
</dbReference>
<evidence type="ECO:0000256" key="2">
    <source>
        <dbReference type="ARBA" id="ARBA00022472"/>
    </source>
</evidence>
<dbReference type="InParanoid" id="D8S154"/>
<dbReference type="eggNOG" id="KOG1267">
    <property type="taxonomic scope" value="Eukaryota"/>
</dbReference>
<proteinExistence type="inferred from homology"/>
<dbReference type="Gramene" id="EFJ21655">
    <property type="protein sequence ID" value="EFJ21655"/>
    <property type="gene ID" value="SELMODRAFT_151682"/>
</dbReference>
<keyword evidence="2" id="KW-0806">Transcription termination</keyword>
<keyword evidence="5" id="KW-1185">Reference proteome</keyword>
<evidence type="ECO:0000256" key="3">
    <source>
        <dbReference type="ARBA" id="ARBA00022946"/>
    </source>
</evidence>
<dbReference type="SMART" id="SM00733">
    <property type="entry name" value="Mterf"/>
    <property type="match status" value="7"/>
</dbReference>
<dbReference type="PANTHER" id="PTHR13068:SF5">
    <property type="entry name" value="TRANSCRIPTION TERMINATION FACTOR MTERF6, CHLOROPLASTIC_MITOCHONDRIAL"/>
    <property type="match status" value="1"/>
</dbReference>
<dbReference type="GO" id="GO:0003676">
    <property type="term" value="F:nucleic acid binding"/>
    <property type="evidence" value="ECO:0007669"/>
    <property type="project" value="InterPro"/>
</dbReference>
<dbReference type="Pfam" id="PF02536">
    <property type="entry name" value="mTERF"/>
    <property type="match status" value="2"/>
</dbReference>
<dbReference type="KEGG" id="smo:SELMODRAFT_151682"/>
<evidence type="ECO:0000313" key="5">
    <source>
        <dbReference type="Proteomes" id="UP000001514"/>
    </source>
</evidence>
<sequence length="346" mass="38353">MAAVVSACSGSAAASALAQFLRSKGVREECIDRMVDRCNSSGRFPGSVDSPSATADVMQPTWSYLESIVVPKRKVTSVVARCPPLLMMPLEERLKPMVMFLQTMGLKRDDIAKTINRYPSIFMHSVEEKLCPLLAFLEGAAGVRPERIGKLLVLCPRLLSYSIDQKLRPMVDFLCGLGVEPGHELGKLVCSYPNIFGYSIENRLQVTVEYLRQLGLSKNDLKKIIVCYPHIICRAEKALEPAVNYLLTAGLSAGQITTLVAGFPPILVKSVKRSIQPKVEFLMRDMGRGLEEAVEFPAYFGHSLNRKIGPRHKKLKDQGAIPLHAMLNCNKKKFTSKFFPEEVTAP</sequence>
<reference evidence="4 5" key="1">
    <citation type="journal article" date="2011" name="Science">
        <title>The Selaginella genome identifies genetic changes associated with the evolution of vascular plants.</title>
        <authorList>
            <person name="Banks J.A."/>
            <person name="Nishiyama T."/>
            <person name="Hasebe M."/>
            <person name="Bowman J.L."/>
            <person name="Gribskov M."/>
            <person name="dePamphilis C."/>
            <person name="Albert V.A."/>
            <person name="Aono N."/>
            <person name="Aoyama T."/>
            <person name="Ambrose B.A."/>
            <person name="Ashton N.W."/>
            <person name="Axtell M.J."/>
            <person name="Barker E."/>
            <person name="Barker M.S."/>
            <person name="Bennetzen J.L."/>
            <person name="Bonawitz N.D."/>
            <person name="Chapple C."/>
            <person name="Cheng C."/>
            <person name="Correa L.G."/>
            <person name="Dacre M."/>
            <person name="DeBarry J."/>
            <person name="Dreyer I."/>
            <person name="Elias M."/>
            <person name="Engstrom E.M."/>
            <person name="Estelle M."/>
            <person name="Feng L."/>
            <person name="Finet C."/>
            <person name="Floyd S.K."/>
            <person name="Frommer W.B."/>
            <person name="Fujita T."/>
            <person name="Gramzow L."/>
            <person name="Gutensohn M."/>
            <person name="Harholt J."/>
            <person name="Hattori M."/>
            <person name="Heyl A."/>
            <person name="Hirai T."/>
            <person name="Hiwatashi Y."/>
            <person name="Ishikawa M."/>
            <person name="Iwata M."/>
            <person name="Karol K.G."/>
            <person name="Koehler B."/>
            <person name="Kolukisaoglu U."/>
            <person name="Kubo M."/>
            <person name="Kurata T."/>
            <person name="Lalonde S."/>
            <person name="Li K."/>
            <person name="Li Y."/>
            <person name="Litt A."/>
            <person name="Lyons E."/>
            <person name="Manning G."/>
            <person name="Maruyama T."/>
            <person name="Michael T.P."/>
            <person name="Mikami K."/>
            <person name="Miyazaki S."/>
            <person name="Morinaga S."/>
            <person name="Murata T."/>
            <person name="Mueller-Roeber B."/>
            <person name="Nelson D.R."/>
            <person name="Obara M."/>
            <person name="Oguri Y."/>
            <person name="Olmstead R.G."/>
            <person name="Onodera N."/>
            <person name="Petersen B.L."/>
            <person name="Pils B."/>
            <person name="Prigge M."/>
            <person name="Rensing S.A."/>
            <person name="Riano-Pachon D.M."/>
            <person name="Roberts A.W."/>
            <person name="Sato Y."/>
            <person name="Scheller H.V."/>
            <person name="Schulz B."/>
            <person name="Schulz C."/>
            <person name="Shakirov E.V."/>
            <person name="Shibagaki N."/>
            <person name="Shinohara N."/>
            <person name="Shippen D.E."/>
            <person name="Soerensen I."/>
            <person name="Sotooka R."/>
            <person name="Sugimoto N."/>
            <person name="Sugita M."/>
            <person name="Sumikawa N."/>
            <person name="Tanurdzic M."/>
            <person name="Theissen G."/>
            <person name="Ulvskov P."/>
            <person name="Wakazuki S."/>
            <person name="Weng J.K."/>
            <person name="Willats W.W."/>
            <person name="Wipf D."/>
            <person name="Wolf P.G."/>
            <person name="Yang L."/>
            <person name="Zimmer A.D."/>
            <person name="Zhu Q."/>
            <person name="Mitros T."/>
            <person name="Hellsten U."/>
            <person name="Loque D."/>
            <person name="Otillar R."/>
            <person name="Salamov A."/>
            <person name="Schmutz J."/>
            <person name="Shapiro H."/>
            <person name="Lindquist E."/>
            <person name="Lucas S."/>
            <person name="Rokhsar D."/>
            <person name="Grigoriev I.V."/>
        </authorList>
    </citation>
    <scope>NUCLEOTIDE SEQUENCE [LARGE SCALE GENOMIC DNA]</scope>
</reference>
<dbReference type="OMA" id="QGRIPMA"/>
<dbReference type="PANTHER" id="PTHR13068">
    <property type="entry name" value="CGI-12 PROTEIN-RELATED"/>
    <property type="match status" value="1"/>
</dbReference>
<dbReference type="FunCoup" id="D8S154">
    <property type="interactions" value="2088"/>
</dbReference>
<dbReference type="STRING" id="88036.D8S154"/>
<dbReference type="OrthoDB" id="637682at2759"/>
<keyword evidence="2" id="KW-0805">Transcription regulation</keyword>
<dbReference type="InterPro" id="IPR003690">
    <property type="entry name" value="MTERF"/>
</dbReference>
<evidence type="ECO:0000256" key="1">
    <source>
        <dbReference type="ARBA" id="ARBA00007692"/>
    </source>
</evidence>
<dbReference type="Gene3D" id="1.25.70.10">
    <property type="entry name" value="Transcription termination factor 3, mitochondrial"/>
    <property type="match status" value="1"/>
</dbReference>
<protein>
    <submittedName>
        <fullName evidence="4">Uncharacterized protein</fullName>
    </submittedName>
</protein>
<name>D8S154_SELML</name>
<dbReference type="EMBL" id="GL377598">
    <property type="protein sequence ID" value="EFJ21655.1"/>
    <property type="molecule type" value="Genomic_DNA"/>
</dbReference>
<dbReference type="Proteomes" id="UP000001514">
    <property type="component" value="Unassembled WGS sequence"/>
</dbReference>
<keyword evidence="3" id="KW-0809">Transit peptide</keyword>
<organism evidence="5">
    <name type="scientific">Selaginella moellendorffii</name>
    <name type="common">Spikemoss</name>
    <dbReference type="NCBI Taxonomy" id="88036"/>
    <lineage>
        <taxon>Eukaryota</taxon>
        <taxon>Viridiplantae</taxon>
        <taxon>Streptophyta</taxon>
        <taxon>Embryophyta</taxon>
        <taxon>Tracheophyta</taxon>
        <taxon>Lycopodiopsida</taxon>
        <taxon>Selaginellales</taxon>
        <taxon>Selaginellaceae</taxon>
        <taxon>Selaginella</taxon>
    </lineage>
</organism>